<dbReference type="GO" id="GO:0033573">
    <property type="term" value="C:high-affinity iron permease complex"/>
    <property type="evidence" value="ECO:0007669"/>
    <property type="project" value="InterPro"/>
</dbReference>
<keyword evidence="3" id="KW-0406">Ion transport</keyword>
<keyword evidence="3" id="KW-0813">Transport</keyword>
<evidence type="ECO:0000256" key="3">
    <source>
        <dbReference type="ARBA" id="ARBA00022496"/>
    </source>
</evidence>
<evidence type="ECO:0000256" key="6">
    <source>
        <dbReference type="ARBA" id="ARBA00023136"/>
    </source>
</evidence>
<keyword evidence="9" id="KW-1185">Reference proteome</keyword>
<feature type="transmembrane region" description="Helical" evidence="7">
    <location>
        <begin position="205"/>
        <end position="225"/>
    </location>
</feature>
<keyword evidence="3" id="KW-0410">Iron transport</keyword>
<comment type="caution">
    <text evidence="8">The sequence shown here is derived from an EMBL/GenBank/DDBJ whole genome shotgun (WGS) entry which is preliminary data.</text>
</comment>
<dbReference type="Pfam" id="PF03239">
    <property type="entry name" value="FTR1"/>
    <property type="match status" value="1"/>
</dbReference>
<evidence type="ECO:0000313" key="8">
    <source>
        <dbReference type="EMBL" id="KAH7128826.1"/>
    </source>
</evidence>
<proteinExistence type="inferred from homology"/>
<dbReference type="Proteomes" id="UP000700596">
    <property type="component" value="Unassembled WGS sequence"/>
</dbReference>
<feature type="transmembrane region" description="Helical" evidence="7">
    <location>
        <begin position="86"/>
        <end position="108"/>
    </location>
</feature>
<dbReference type="GO" id="GO:0015093">
    <property type="term" value="F:ferrous iron transmembrane transporter activity"/>
    <property type="evidence" value="ECO:0007669"/>
    <property type="project" value="TreeGrafter"/>
</dbReference>
<name>A0A9P9E142_9PLEO</name>
<evidence type="ECO:0000256" key="5">
    <source>
        <dbReference type="ARBA" id="ARBA00022989"/>
    </source>
</evidence>
<comment type="similarity">
    <text evidence="2">Belongs to the oxidase-dependent Fe transporter (OFeT) (TC 9.A.10.1) family.</text>
</comment>
<keyword evidence="3" id="KW-0408">Iron</keyword>
<keyword evidence="6 7" id="KW-0472">Membrane</keyword>
<evidence type="ECO:0000256" key="1">
    <source>
        <dbReference type="ARBA" id="ARBA00004141"/>
    </source>
</evidence>
<evidence type="ECO:0000256" key="7">
    <source>
        <dbReference type="SAM" id="Phobius"/>
    </source>
</evidence>
<evidence type="ECO:0000256" key="2">
    <source>
        <dbReference type="ARBA" id="ARBA00008333"/>
    </source>
</evidence>
<organism evidence="8 9">
    <name type="scientific">Dendryphion nanum</name>
    <dbReference type="NCBI Taxonomy" id="256645"/>
    <lineage>
        <taxon>Eukaryota</taxon>
        <taxon>Fungi</taxon>
        <taxon>Dikarya</taxon>
        <taxon>Ascomycota</taxon>
        <taxon>Pezizomycotina</taxon>
        <taxon>Dothideomycetes</taxon>
        <taxon>Pleosporomycetidae</taxon>
        <taxon>Pleosporales</taxon>
        <taxon>Torulaceae</taxon>
        <taxon>Dendryphion</taxon>
    </lineage>
</organism>
<feature type="transmembrane region" description="Helical" evidence="7">
    <location>
        <begin position="178"/>
        <end position="198"/>
    </location>
</feature>
<comment type="subcellular location">
    <subcellularLocation>
        <location evidence="1">Membrane</location>
        <topology evidence="1">Multi-pass membrane protein</topology>
    </subcellularLocation>
</comment>
<dbReference type="PANTHER" id="PTHR31632:SF2">
    <property type="entry name" value="PLASMA MEMBRANE IRON PERMEASE"/>
    <property type="match status" value="1"/>
</dbReference>
<dbReference type="InterPro" id="IPR004923">
    <property type="entry name" value="FTR1/Fip1/EfeU"/>
</dbReference>
<sequence length="369" mass="39751">MPNVFAVPVFFICFRECLETSIIVSVLLAFLKQTLGPEHDAVVRKKLVRQVWFGVGAGVLICLIICAGVIGTFYTAGRNSFESAEYIWEGVFGIVASVIITIMGAALLRISKLQDKWKVKIAKALEAKDKSPIPIRGRFKRWAEKYAMFILPFITVLREGIEAVLFIAGVGLGLPATSFPLAVICGLGAGALVGFIIYKGGNRTSLQIFLVVSTCFLYLVAAGLFSKGVWNLEQNAWVKLAGEGAAEAGAGPGSYDIRKSVWHVNCCSPGDKGGDGGWGIFNSLFGWQNSATYGSVISYNLYWLAVIIGFLILGYKEKTGHFPMRKSSTNVNTNANAESHSDTNSANEVLAGKTHEGGTSSTAVREVSK</sequence>
<keyword evidence="4 7" id="KW-0812">Transmembrane</keyword>
<dbReference type="EMBL" id="JAGMWT010000005">
    <property type="protein sequence ID" value="KAH7128826.1"/>
    <property type="molecule type" value="Genomic_DNA"/>
</dbReference>
<dbReference type="AlphaFoldDB" id="A0A9P9E142"/>
<reference evidence="8" key="1">
    <citation type="journal article" date="2021" name="Nat. Commun.">
        <title>Genetic determinants of endophytism in the Arabidopsis root mycobiome.</title>
        <authorList>
            <person name="Mesny F."/>
            <person name="Miyauchi S."/>
            <person name="Thiergart T."/>
            <person name="Pickel B."/>
            <person name="Atanasova L."/>
            <person name="Karlsson M."/>
            <person name="Huettel B."/>
            <person name="Barry K.W."/>
            <person name="Haridas S."/>
            <person name="Chen C."/>
            <person name="Bauer D."/>
            <person name="Andreopoulos W."/>
            <person name="Pangilinan J."/>
            <person name="LaButti K."/>
            <person name="Riley R."/>
            <person name="Lipzen A."/>
            <person name="Clum A."/>
            <person name="Drula E."/>
            <person name="Henrissat B."/>
            <person name="Kohler A."/>
            <person name="Grigoriev I.V."/>
            <person name="Martin F.M."/>
            <person name="Hacquard S."/>
        </authorList>
    </citation>
    <scope>NUCLEOTIDE SEQUENCE</scope>
    <source>
        <strain evidence="8">MPI-CAGE-CH-0243</strain>
    </source>
</reference>
<keyword evidence="5 7" id="KW-1133">Transmembrane helix</keyword>
<accession>A0A9P9E142</accession>
<gene>
    <name evidence="8" type="ORF">B0J11DRAFT_280671</name>
</gene>
<feature type="transmembrane region" description="Helical" evidence="7">
    <location>
        <begin position="296"/>
        <end position="315"/>
    </location>
</feature>
<evidence type="ECO:0000313" key="9">
    <source>
        <dbReference type="Proteomes" id="UP000700596"/>
    </source>
</evidence>
<dbReference type="PANTHER" id="PTHR31632">
    <property type="entry name" value="IRON TRANSPORTER FTH1"/>
    <property type="match status" value="1"/>
</dbReference>
<evidence type="ECO:0000256" key="4">
    <source>
        <dbReference type="ARBA" id="ARBA00022692"/>
    </source>
</evidence>
<dbReference type="OrthoDB" id="4364at2759"/>
<feature type="transmembrane region" description="Helical" evidence="7">
    <location>
        <begin position="146"/>
        <end position="172"/>
    </location>
</feature>
<protein>
    <submittedName>
        <fullName evidence="8">Plasma membrane iron permease-like protein</fullName>
    </submittedName>
</protein>
<feature type="transmembrane region" description="Helical" evidence="7">
    <location>
        <begin position="51"/>
        <end position="74"/>
    </location>
</feature>